<gene>
    <name evidence="1" type="ORF">MNBD_GAMMA22-831</name>
</gene>
<sequence length="175" mass="20829">MAVRYKFIILIIISFLFSSGVSFAAQPSDNDIVELATKNYKKALDSYEKQLKYCENKSSKNKIDRSIFKKIKLTQLDLQIAIGRFYFNALDKCEGNKFGYYLIHRGIYRETLKKFNSKFDSDNPLYYDDIEVFGTRYHHIRFELKYLKFPKKERDKLENMVELFQVFDLQSARGF</sequence>
<organism evidence="1">
    <name type="scientific">hydrothermal vent metagenome</name>
    <dbReference type="NCBI Taxonomy" id="652676"/>
    <lineage>
        <taxon>unclassified sequences</taxon>
        <taxon>metagenomes</taxon>
        <taxon>ecological metagenomes</taxon>
    </lineage>
</organism>
<evidence type="ECO:0000313" key="1">
    <source>
        <dbReference type="EMBL" id="VAW96032.1"/>
    </source>
</evidence>
<dbReference type="EMBL" id="UOFS01000025">
    <property type="protein sequence ID" value="VAW96032.1"/>
    <property type="molecule type" value="Genomic_DNA"/>
</dbReference>
<name>A0A3B1A894_9ZZZZ</name>
<dbReference type="AlphaFoldDB" id="A0A3B1A894"/>
<proteinExistence type="predicted"/>
<protein>
    <submittedName>
        <fullName evidence="1">Uncharacterized protein</fullName>
    </submittedName>
</protein>
<accession>A0A3B1A894</accession>
<reference evidence="1" key="1">
    <citation type="submission" date="2018-06" db="EMBL/GenBank/DDBJ databases">
        <authorList>
            <person name="Zhirakovskaya E."/>
        </authorList>
    </citation>
    <scope>NUCLEOTIDE SEQUENCE</scope>
</reference>